<feature type="compositionally biased region" description="Low complexity" evidence="4">
    <location>
        <begin position="333"/>
        <end position="346"/>
    </location>
</feature>
<reference evidence="9" key="1">
    <citation type="submission" date="2016-09" db="EMBL/GenBank/DDBJ databases">
        <authorList>
            <person name="Varghese N."/>
            <person name="Submissions S."/>
        </authorList>
    </citation>
    <scope>NUCLEOTIDE SEQUENCE [LARGE SCALE GENOMIC DNA]</scope>
    <source>
        <strain evidence="9">ANC 3699</strain>
    </source>
</reference>
<dbReference type="AlphaFoldDB" id="A0A1G6J3W4"/>
<keyword evidence="9" id="KW-1185">Reference proteome</keyword>
<dbReference type="PANTHER" id="PTHR32347:SF29">
    <property type="entry name" value="UPF0194 MEMBRANE PROTEIN YBHG"/>
    <property type="match status" value="1"/>
</dbReference>
<keyword evidence="5" id="KW-1133">Transmembrane helix</keyword>
<comment type="subcellular location">
    <subcellularLocation>
        <location evidence="1">Cell envelope</location>
    </subcellularLocation>
</comment>
<dbReference type="OrthoDB" id="9813967at2"/>
<feature type="domain" description="YbhG-like alpha-helical hairpin" evidence="6">
    <location>
        <begin position="80"/>
        <end position="205"/>
    </location>
</feature>
<evidence type="ECO:0000256" key="3">
    <source>
        <dbReference type="SAM" id="Coils"/>
    </source>
</evidence>
<evidence type="ECO:0000259" key="7">
    <source>
        <dbReference type="Pfam" id="PF25990"/>
    </source>
</evidence>
<dbReference type="RefSeq" id="WP_092618013.1">
    <property type="nucleotide sequence ID" value="NZ_FMYK01000003.1"/>
</dbReference>
<evidence type="ECO:0000256" key="4">
    <source>
        <dbReference type="SAM" id="MobiDB-lite"/>
    </source>
</evidence>
<name>A0A1G6J3W4_9GAMM</name>
<dbReference type="GO" id="GO:0030313">
    <property type="term" value="C:cell envelope"/>
    <property type="evidence" value="ECO:0007669"/>
    <property type="project" value="UniProtKB-SubCell"/>
</dbReference>
<evidence type="ECO:0000313" key="8">
    <source>
        <dbReference type="EMBL" id="SDC12975.1"/>
    </source>
</evidence>
<dbReference type="InterPro" id="IPR050465">
    <property type="entry name" value="UPF0194_transport"/>
</dbReference>
<evidence type="ECO:0000256" key="5">
    <source>
        <dbReference type="SAM" id="Phobius"/>
    </source>
</evidence>
<dbReference type="EMBL" id="FMYK01000003">
    <property type="protein sequence ID" value="SDC12975.1"/>
    <property type="molecule type" value="Genomic_DNA"/>
</dbReference>
<dbReference type="InterPro" id="IPR058636">
    <property type="entry name" value="Beta-barrel_YknX"/>
</dbReference>
<evidence type="ECO:0000256" key="1">
    <source>
        <dbReference type="ARBA" id="ARBA00004196"/>
    </source>
</evidence>
<evidence type="ECO:0000256" key="2">
    <source>
        <dbReference type="ARBA" id="ARBA00023054"/>
    </source>
</evidence>
<dbReference type="Proteomes" id="UP000242317">
    <property type="component" value="Unassembled WGS sequence"/>
</dbReference>
<keyword evidence="2 3" id="KW-0175">Coiled coil</keyword>
<feature type="transmembrane region" description="Helical" evidence="5">
    <location>
        <begin position="7"/>
        <end position="24"/>
    </location>
</feature>
<dbReference type="Pfam" id="PF25881">
    <property type="entry name" value="HH_YBHG"/>
    <property type="match status" value="1"/>
</dbReference>
<sequence>MKKSNVVLLVGIVVIAAAVAFWWFNRDQDDASHLTLYGNVDIRQVSLAFETSGRIQTMAVQEGDRVQTGQVLAQLNTESLSIQAKQADAQLQVQQQTINEQDAGNRPEEIAQAQAQVASAQAQVENADKQYQRLNVLFNSSVGQAVSKQEVDAAKSTMKTAQASLNESKANLTLLQKGVRQEDRAAAKAQYDSTKANLDLINYQIAQSELRSPVDGVVRARLQEVGDMTTSSKSVYTIALTDPKWVRVYASETELGQIQMGDRAQVIRDSQPDQPITGKIGYISSVAEFTPKTVQTEDIRTTLVYEVRIYVDDPKDQLKMGQPVTVHIDKSHQQSATTHQSQPTQQNQTRSGE</sequence>
<keyword evidence="5" id="KW-0812">Transmembrane</keyword>
<dbReference type="InterPro" id="IPR059052">
    <property type="entry name" value="HH_YbhG-like"/>
</dbReference>
<evidence type="ECO:0000259" key="6">
    <source>
        <dbReference type="Pfam" id="PF25881"/>
    </source>
</evidence>
<feature type="domain" description="YknX-like beta-barrel" evidence="7">
    <location>
        <begin position="250"/>
        <end position="328"/>
    </location>
</feature>
<dbReference type="SUPFAM" id="SSF111369">
    <property type="entry name" value="HlyD-like secretion proteins"/>
    <property type="match status" value="3"/>
</dbReference>
<dbReference type="Gene3D" id="2.40.30.170">
    <property type="match status" value="1"/>
</dbReference>
<feature type="coiled-coil region" evidence="3">
    <location>
        <begin position="110"/>
        <end position="171"/>
    </location>
</feature>
<feature type="region of interest" description="Disordered" evidence="4">
    <location>
        <begin position="328"/>
        <end position="353"/>
    </location>
</feature>
<gene>
    <name evidence="8" type="ORF">SAMN05421749_103220</name>
</gene>
<dbReference type="Gene3D" id="2.40.50.100">
    <property type="match status" value="1"/>
</dbReference>
<keyword evidence="5" id="KW-0472">Membrane</keyword>
<protein>
    <submittedName>
        <fullName evidence="8">HlyD family secretion protein</fullName>
    </submittedName>
</protein>
<evidence type="ECO:0000313" key="9">
    <source>
        <dbReference type="Proteomes" id="UP000242317"/>
    </source>
</evidence>
<dbReference type="PANTHER" id="PTHR32347">
    <property type="entry name" value="EFFLUX SYSTEM COMPONENT YKNX-RELATED"/>
    <property type="match status" value="1"/>
</dbReference>
<organism evidence="8 9">
    <name type="scientific">Acinetobacter marinus</name>
    <dbReference type="NCBI Taxonomy" id="281375"/>
    <lineage>
        <taxon>Bacteria</taxon>
        <taxon>Pseudomonadati</taxon>
        <taxon>Pseudomonadota</taxon>
        <taxon>Gammaproteobacteria</taxon>
        <taxon>Moraxellales</taxon>
        <taxon>Moraxellaceae</taxon>
        <taxon>Acinetobacter</taxon>
    </lineage>
</organism>
<accession>A0A1G6J3W4</accession>
<proteinExistence type="predicted"/>
<dbReference type="Gene3D" id="1.10.287.470">
    <property type="entry name" value="Helix hairpin bin"/>
    <property type="match status" value="2"/>
</dbReference>
<dbReference type="Pfam" id="PF25990">
    <property type="entry name" value="Beta-barrel_YknX"/>
    <property type="match status" value="1"/>
</dbReference>